<dbReference type="EMBL" id="OU466861">
    <property type="protein sequence ID" value="CAH2065600.1"/>
    <property type="molecule type" value="Genomic_DNA"/>
</dbReference>
<dbReference type="GO" id="GO:0006508">
    <property type="term" value="P:proteolysis"/>
    <property type="evidence" value="ECO:0007669"/>
    <property type="project" value="UniProtKB-KW"/>
</dbReference>
<keyword evidence="1" id="KW-0645">Protease</keyword>
<dbReference type="InterPro" id="IPR041517">
    <property type="entry name" value="DEGP_PDZ"/>
</dbReference>
<gene>
    <name evidence="5" type="ORF">TAV2_LOCUS15508</name>
</gene>
<proteinExistence type="predicted"/>
<evidence type="ECO:0000259" key="4">
    <source>
        <dbReference type="Pfam" id="PF17815"/>
    </source>
</evidence>
<dbReference type="GO" id="GO:0004252">
    <property type="term" value="F:serine-type endopeptidase activity"/>
    <property type="evidence" value="ECO:0007669"/>
    <property type="project" value="TreeGrafter"/>
</dbReference>
<dbReference type="Proteomes" id="UP000836841">
    <property type="component" value="Chromosome 5"/>
</dbReference>
<keyword evidence="2" id="KW-0378">Hydrolase</keyword>
<dbReference type="PANTHER" id="PTHR45980:SF17">
    <property type="entry name" value="PROTEASE DO-LIKE PDZ DOMAIN-CONTAINING PROTEIN"/>
    <property type="match status" value="1"/>
</dbReference>
<organism evidence="5 6">
    <name type="scientific">Thlaspi arvense</name>
    <name type="common">Field penny-cress</name>
    <dbReference type="NCBI Taxonomy" id="13288"/>
    <lineage>
        <taxon>Eukaryota</taxon>
        <taxon>Viridiplantae</taxon>
        <taxon>Streptophyta</taxon>
        <taxon>Embryophyta</taxon>
        <taxon>Tracheophyta</taxon>
        <taxon>Spermatophyta</taxon>
        <taxon>Magnoliopsida</taxon>
        <taxon>eudicotyledons</taxon>
        <taxon>Gunneridae</taxon>
        <taxon>Pentapetalae</taxon>
        <taxon>rosids</taxon>
        <taxon>malvids</taxon>
        <taxon>Brassicales</taxon>
        <taxon>Brassicaceae</taxon>
        <taxon>Thlaspideae</taxon>
        <taxon>Thlaspi</taxon>
    </lineage>
</organism>
<dbReference type="PANTHER" id="PTHR45980">
    <property type="match status" value="1"/>
</dbReference>
<evidence type="ECO:0000313" key="5">
    <source>
        <dbReference type="EMBL" id="CAH2065600.1"/>
    </source>
</evidence>
<evidence type="ECO:0000256" key="2">
    <source>
        <dbReference type="ARBA" id="ARBA00022801"/>
    </source>
</evidence>
<name>A0AAU9SGE1_THLAR</name>
<protein>
    <recommendedName>
        <fullName evidence="4">Protease Do-like PDZ domain-containing protein</fullName>
    </recommendedName>
</protein>
<dbReference type="Pfam" id="PF17815">
    <property type="entry name" value="PDZ_3"/>
    <property type="match status" value="1"/>
</dbReference>
<dbReference type="InterPro" id="IPR046449">
    <property type="entry name" value="DEGP_PDZ_sf"/>
</dbReference>
<evidence type="ECO:0000256" key="3">
    <source>
        <dbReference type="ARBA" id="ARBA00022825"/>
    </source>
</evidence>
<evidence type="ECO:0000256" key="1">
    <source>
        <dbReference type="ARBA" id="ARBA00022670"/>
    </source>
</evidence>
<keyword evidence="6" id="KW-1185">Reference proteome</keyword>
<keyword evidence="3" id="KW-0720">Serine protease</keyword>
<sequence length="111" mass="12637">MLLNLGVCFSLEQVLEDDNSVGYTTFKDSKVVFLTKGIIFLRLKKVNGVRVENLNHLRKLIEESCTENLRLDLEDDDTIIIISHKSAKNVTPKILKRYGIPMAMSKDLQSL</sequence>
<reference evidence="5 6" key="1">
    <citation type="submission" date="2022-03" db="EMBL/GenBank/DDBJ databases">
        <authorList>
            <person name="Nunn A."/>
            <person name="Chopra R."/>
            <person name="Nunn A."/>
            <person name="Contreras Garrido A."/>
        </authorList>
    </citation>
    <scope>NUCLEOTIDE SEQUENCE [LARGE SCALE GENOMIC DNA]</scope>
</reference>
<feature type="domain" description="Protease Do-like PDZ" evidence="4">
    <location>
        <begin position="11"/>
        <end position="107"/>
    </location>
</feature>
<dbReference type="AlphaFoldDB" id="A0AAU9SGE1"/>
<evidence type="ECO:0000313" key="6">
    <source>
        <dbReference type="Proteomes" id="UP000836841"/>
    </source>
</evidence>
<dbReference type="Gene3D" id="3.20.190.20">
    <property type="match status" value="1"/>
</dbReference>
<accession>A0AAU9SGE1</accession>